<dbReference type="EMBL" id="CAVMJV010000127">
    <property type="protein sequence ID" value="CAK5107616.1"/>
    <property type="molecule type" value="Genomic_DNA"/>
</dbReference>
<protein>
    <submittedName>
        <fullName evidence="1">Uncharacterized protein</fullName>
    </submittedName>
</protein>
<organism evidence="1 2">
    <name type="scientific">Meloidogyne enterolobii</name>
    <name type="common">Root-knot nematode worm</name>
    <name type="synonym">Meloidogyne mayaguensis</name>
    <dbReference type="NCBI Taxonomy" id="390850"/>
    <lineage>
        <taxon>Eukaryota</taxon>
        <taxon>Metazoa</taxon>
        <taxon>Ecdysozoa</taxon>
        <taxon>Nematoda</taxon>
        <taxon>Chromadorea</taxon>
        <taxon>Rhabditida</taxon>
        <taxon>Tylenchina</taxon>
        <taxon>Tylenchomorpha</taxon>
        <taxon>Tylenchoidea</taxon>
        <taxon>Meloidogynidae</taxon>
        <taxon>Meloidogyninae</taxon>
        <taxon>Meloidogyne</taxon>
    </lineage>
</organism>
<reference evidence="1" key="1">
    <citation type="submission" date="2023-11" db="EMBL/GenBank/DDBJ databases">
        <authorList>
            <person name="Poullet M."/>
        </authorList>
    </citation>
    <scope>NUCLEOTIDE SEQUENCE</scope>
    <source>
        <strain evidence="1">E1834</strain>
    </source>
</reference>
<evidence type="ECO:0000313" key="1">
    <source>
        <dbReference type="EMBL" id="CAK5107616.1"/>
    </source>
</evidence>
<keyword evidence="2" id="KW-1185">Reference proteome</keyword>
<accession>A0ACB1AY47</accession>
<dbReference type="Proteomes" id="UP001497535">
    <property type="component" value="Unassembled WGS sequence"/>
</dbReference>
<comment type="caution">
    <text evidence="1">The sequence shown here is derived from an EMBL/GenBank/DDBJ whole genome shotgun (WGS) entry which is preliminary data.</text>
</comment>
<evidence type="ECO:0000313" key="2">
    <source>
        <dbReference type="Proteomes" id="UP001497535"/>
    </source>
</evidence>
<proteinExistence type="predicted"/>
<gene>
    <name evidence="1" type="ORF">MENTE1834_LOCUS43755</name>
</gene>
<name>A0ACB1AY47_MELEN</name>
<sequence length="134" mass="15287">MLQNSQQDIDAPSNPCMSQQQQPPFPQHQQQHHFPAQACTIWMGDLSPDWDASYIREAFGQYGKDIVNVKMVTTDQGARKATYCFVEFSNQDSARDALLDVNGKPFPNDSSGRARFNLAFANSPHQMYFFLNFF</sequence>